<evidence type="ECO:0000313" key="2">
    <source>
        <dbReference type="EMBL" id="KAF2099951.1"/>
    </source>
</evidence>
<dbReference type="PANTHER" id="PTHR47668">
    <property type="entry name" value="DIENELACTONE HYDROLASE FAMILY PROTEIN (AFU_ORTHOLOGUE AFUA_6G01940)"/>
    <property type="match status" value="1"/>
</dbReference>
<protein>
    <submittedName>
        <fullName evidence="2">Dienelactone hydrolase</fullName>
    </submittedName>
</protein>
<dbReference type="EMBL" id="ML978125">
    <property type="protein sequence ID" value="KAF2099951.1"/>
    <property type="molecule type" value="Genomic_DNA"/>
</dbReference>
<dbReference type="Gene3D" id="3.40.50.1820">
    <property type="entry name" value="alpha/beta hydrolase"/>
    <property type="match status" value="1"/>
</dbReference>
<dbReference type="InterPro" id="IPR002925">
    <property type="entry name" value="Dienelactn_hydro"/>
</dbReference>
<dbReference type="AlphaFoldDB" id="A0A9P4IDQ3"/>
<dbReference type="Proteomes" id="UP000799772">
    <property type="component" value="Unassembled WGS sequence"/>
</dbReference>
<sequence length="249" mass="27552">MAEPSPACCARGPVEVKSYEPKGTYVEYAGLKTYQTGPATATKAILLIYDIFGLYPQTIQGADILAYADPKHEFRVFMPDWFGDGAADLAMYPPDTPEKHAYIMAYFDGPAKPEKTINQIPNLVRELKEKNPGLTDWGIMGHCWGGKVVTILAIETSLFKAAAQCHPSLMVAEDAKNVNIPMAVLASGEEDPELMKKFAADLKAGSFLETFHDQVHGWMASKADFNDPRITVEYYRGYSLLVSFFSKHV</sequence>
<feature type="domain" description="Dienelactone hydrolase" evidence="1">
    <location>
        <begin position="32"/>
        <end position="219"/>
    </location>
</feature>
<organism evidence="2 3">
    <name type="scientific">Rhizodiscina lignyota</name>
    <dbReference type="NCBI Taxonomy" id="1504668"/>
    <lineage>
        <taxon>Eukaryota</taxon>
        <taxon>Fungi</taxon>
        <taxon>Dikarya</taxon>
        <taxon>Ascomycota</taxon>
        <taxon>Pezizomycotina</taxon>
        <taxon>Dothideomycetes</taxon>
        <taxon>Pleosporomycetidae</taxon>
        <taxon>Aulographales</taxon>
        <taxon>Rhizodiscinaceae</taxon>
        <taxon>Rhizodiscina</taxon>
    </lineage>
</organism>
<dbReference type="InterPro" id="IPR029058">
    <property type="entry name" value="AB_hydrolase_fold"/>
</dbReference>
<evidence type="ECO:0000313" key="3">
    <source>
        <dbReference type="Proteomes" id="UP000799772"/>
    </source>
</evidence>
<gene>
    <name evidence="2" type="ORF">NA57DRAFT_65782</name>
</gene>
<dbReference type="Pfam" id="PF01738">
    <property type="entry name" value="DLH"/>
    <property type="match status" value="1"/>
</dbReference>
<dbReference type="PANTHER" id="PTHR47668:SF1">
    <property type="entry name" value="DIENELACTONE HYDROLASE DOMAIN-CONTAINING PROTEIN-RELATED"/>
    <property type="match status" value="1"/>
</dbReference>
<keyword evidence="2" id="KW-0378">Hydrolase</keyword>
<dbReference type="OrthoDB" id="2147163at2759"/>
<dbReference type="SUPFAM" id="SSF53474">
    <property type="entry name" value="alpha/beta-Hydrolases"/>
    <property type="match status" value="1"/>
</dbReference>
<comment type="caution">
    <text evidence="2">The sequence shown here is derived from an EMBL/GenBank/DDBJ whole genome shotgun (WGS) entry which is preliminary data.</text>
</comment>
<dbReference type="GO" id="GO:0016787">
    <property type="term" value="F:hydrolase activity"/>
    <property type="evidence" value="ECO:0007669"/>
    <property type="project" value="UniProtKB-KW"/>
</dbReference>
<name>A0A9P4IDQ3_9PEZI</name>
<reference evidence="2" key="1">
    <citation type="journal article" date="2020" name="Stud. Mycol.">
        <title>101 Dothideomycetes genomes: a test case for predicting lifestyles and emergence of pathogens.</title>
        <authorList>
            <person name="Haridas S."/>
            <person name="Albert R."/>
            <person name="Binder M."/>
            <person name="Bloem J."/>
            <person name="Labutti K."/>
            <person name="Salamov A."/>
            <person name="Andreopoulos B."/>
            <person name="Baker S."/>
            <person name="Barry K."/>
            <person name="Bills G."/>
            <person name="Bluhm B."/>
            <person name="Cannon C."/>
            <person name="Castanera R."/>
            <person name="Culley D."/>
            <person name="Daum C."/>
            <person name="Ezra D."/>
            <person name="Gonzalez J."/>
            <person name="Henrissat B."/>
            <person name="Kuo A."/>
            <person name="Liang C."/>
            <person name="Lipzen A."/>
            <person name="Lutzoni F."/>
            <person name="Magnuson J."/>
            <person name="Mondo S."/>
            <person name="Nolan M."/>
            <person name="Ohm R."/>
            <person name="Pangilinan J."/>
            <person name="Park H.-J."/>
            <person name="Ramirez L."/>
            <person name="Alfaro M."/>
            <person name="Sun H."/>
            <person name="Tritt A."/>
            <person name="Yoshinaga Y."/>
            <person name="Zwiers L.-H."/>
            <person name="Turgeon B."/>
            <person name="Goodwin S."/>
            <person name="Spatafora J."/>
            <person name="Crous P."/>
            <person name="Grigoriev I."/>
        </authorList>
    </citation>
    <scope>NUCLEOTIDE SEQUENCE</scope>
    <source>
        <strain evidence="2">CBS 133067</strain>
    </source>
</reference>
<accession>A0A9P4IDQ3</accession>
<evidence type="ECO:0000259" key="1">
    <source>
        <dbReference type="Pfam" id="PF01738"/>
    </source>
</evidence>
<keyword evidence="3" id="KW-1185">Reference proteome</keyword>
<proteinExistence type="predicted"/>